<dbReference type="KEGG" id="gmw:113521160"/>
<gene>
    <name evidence="5" type="primary">LOC113521160</name>
</gene>
<dbReference type="PROSITE" id="PS51375">
    <property type="entry name" value="PPR"/>
    <property type="match status" value="2"/>
</dbReference>
<dbReference type="NCBIfam" id="TIGR00756">
    <property type="entry name" value="PPR"/>
    <property type="match status" value="2"/>
</dbReference>
<keyword evidence="1" id="KW-0677">Repeat</keyword>
<evidence type="ECO:0000259" key="3">
    <source>
        <dbReference type="Pfam" id="PF17177"/>
    </source>
</evidence>
<name>A0A6J1X752_GALME</name>
<evidence type="ECO:0000256" key="2">
    <source>
        <dbReference type="PROSITE-ProRule" id="PRU00708"/>
    </source>
</evidence>
<evidence type="ECO:0000256" key="1">
    <source>
        <dbReference type="ARBA" id="ARBA00022737"/>
    </source>
</evidence>
<dbReference type="GO" id="GO:0042780">
    <property type="term" value="P:tRNA 3'-end processing"/>
    <property type="evidence" value="ECO:0007669"/>
    <property type="project" value="TreeGrafter"/>
</dbReference>
<dbReference type="GeneID" id="113521160"/>
<dbReference type="Gene3D" id="1.25.40.10">
    <property type="entry name" value="Tetratricopeptide repeat domain"/>
    <property type="match status" value="3"/>
</dbReference>
<dbReference type="InParanoid" id="A0A6J1X752"/>
<organism evidence="4 5">
    <name type="scientific">Galleria mellonella</name>
    <name type="common">Greater wax moth</name>
    <dbReference type="NCBI Taxonomy" id="7137"/>
    <lineage>
        <taxon>Eukaryota</taxon>
        <taxon>Metazoa</taxon>
        <taxon>Ecdysozoa</taxon>
        <taxon>Arthropoda</taxon>
        <taxon>Hexapoda</taxon>
        <taxon>Insecta</taxon>
        <taxon>Pterygota</taxon>
        <taxon>Neoptera</taxon>
        <taxon>Endopterygota</taxon>
        <taxon>Lepidoptera</taxon>
        <taxon>Glossata</taxon>
        <taxon>Ditrysia</taxon>
        <taxon>Pyraloidea</taxon>
        <taxon>Pyralidae</taxon>
        <taxon>Galleriinae</taxon>
        <taxon>Galleria</taxon>
    </lineage>
</organism>
<dbReference type="PANTHER" id="PTHR24014:SF6">
    <property type="entry name" value="PENTATRICOPEPTIDE REPEAT-CONTAINING PROTEIN 1, MITOCHONDRIAL"/>
    <property type="match status" value="1"/>
</dbReference>
<dbReference type="InterPro" id="IPR002885">
    <property type="entry name" value="PPR_rpt"/>
</dbReference>
<protein>
    <submittedName>
        <fullName evidence="5">Pentatricopeptide repeat-containing protein 1, mitochondrial isoform X1</fullName>
    </submittedName>
</protein>
<feature type="domain" description="PROP1-like PPR" evidence="3">
    <location>
        <begin position="135"/>
        <end position="257"/>
    </location>
</feature>
<evidence type="ECO:0000313" key="4">
    <source>
        <dbReference type="Proteomes" id="UP001652740"/>
    </source>
</evidence>
<proteinExistence type="predicted"/>
<dbReference type="PANTHER" id="PTHR24014">
    <property type="entry name" value="2-OXOGLUTARATE AND IRON-DEPENDENT OXYGENASE DOMAIN-CONTAINING PROTEIN 2"/>
    <property type="match status" value="1"/>
</dbReference>
<evidence type="ECO:0000313" key="5">
    <source>
        <dbReference type="RefSeq" id="XP_026762392.2"/>
    </source>
</evidence>
<dbReference type="GO" id="GO:0000049">
    <property type="term" value="F:tRNA binding"/>
    <property type="evidence" value="ECO:0007669"/>
    <property type="project" value="TreeGrafter"/>
</dbReference>
<dbReference type="RefSeq" id="XP_026762392.2">
    <property type="nucleotide sequence ID" value="XM_026906591.3"/>
</dbReference>
<keyword evidence="4" id="KW-1185">Reference proteome</keyword>
<feature type="repeat" description="PPR" evidence="2">
    <location>
        <begin position="131"/>
        <end position="165"/>
    </location>
</feature>
<sequence>MAFRCLKLLRNVRNNTVFRCNLISSSVPVVEEKKRISNLKEYKTEKNFLYLEDPDTFGTLSLKSPSHSDELQDESDIKEEQYLQNLPLKSQKLTIKQYADLIKQYLKYNRLKEAIDVLEVRMLTQDRVKPENYIYNILIGACAEVGFTKKAFKLYNDMKRRALKPTGDTYTCLFVACANSPWPSYGLKNARHLRSLMIEKGIEPNLTNYNSMIKAFGRCGDISEAFKIVDEMVSKKIKIRVHTYNHLLHACISDKNLGLRHALIVWRRMLKSREKPNIYSFNLMLKCVKECNLGTKEDIEELIGIIQNLIDVTRPVTLQIESKGETALSNNQNSKQMLLVSSTNPVNNESSSNIRSMAEKVISSGETVTNSQSIPVTDNKQITIIKDDENITLEFVGKLAKPATVTEKRTVPNLLSKVLQMKEVLALQEIGSTQEKFAVLGGMEDFLKEMKEVNVTPDIKIFTQMLPLIEESREAEMQLIDTMKGFDIRADIDFYNMLIKKRCLRCDYDGAFDIEHMIDEENKFLKKKYPLKKKLRLKRNIMTYGVLAMACKTKEHAEKLLNEMKSAQIKINIEILGTLLRHGTAHARFSYVVYVMNIVKEENVKINDIFLKHLEEFNDKCSSIIQSKENKQSDTFVKSYEKFSEFYKNWLKDLNVEEALKPEHPWLQFQVSYPDTIQHQNIKIVEPKKFYKRNKKYVEYKVKN</sequence>
<dbReference type="Pfam" id="PF17177">
    <property type="entry name" value="PPR_long"/>
    <property type="match status" value="1"/>
</dbReference>
<accession>A0A6J1X752</accession>
<dbReference type="InterPro" id="IPR033443">
    <property type="entry name" value="PROP1-like_PPR_dom"/>
</dbReference>
<reference evidence="5" key="1">
    <citation type="submission" date="2025-08" db="UniProtKB">
        <authorList>
            <consortium name="RefSeq"/>
        </authorList>
    </citation>
    <scope>IDENTIFICATION</scope>
    <source>
        <tissue evidence="5">Whole larvae</tissue>
    </source>
</reference>
<dbReference type="AlphaFoldDB" id="A0A6J1X752"/>
<dbReference type="FunCoup" id="A0A6J1X752">
    <property type="interactions" value="1245"/>
</dbReference>
<feature type="repeat" description="PPR" evidence="2">
    <location>
        <begin position="205"/>
        <end position="239"/>
    </location>
</feature>
<dbReference type="Proteomes" id="UP001652740">
    <property type="component" value="Unplaced"/>
</dbReference>
<dbReference type="GO" id="GO:0005759">
    <property type="term" value="C:mitochondrial matrix"/>
    <property type="evidence" value="ECO:0007669"/>
    <property type="project" value="TreeGrafter"/>
</dbReference>
<dbReference type="InterPro" id="IPR011990">
    <property type="entry name" value="TPR-like_helical_dom_sf"/>
</dbReference>